<keyword evidence="2" id="KW-0067">ATP-binding</keyword>
<protein>
    <submittedName>
        <fullName evidence="5">3643_t:CDS:1</fullName>
    </submittedName>
</protein>
<evidence type="ECO:0000256" key="3">
    <source>
        <dbReference type="SAM" id="MobiDB-lite"/>
    </source>
</evidence>
<dbReference type="Proteomes" id="UP000789572">
    <property type="component" value="Unassembled WGS sequence"/>
</dbReference>
<dbReference type="Gene3D" id="2.40.40.20">
    <property type="match status" value="1"/>
</dbReference>
<feature type="region of interest" description="Disordered" evidence="3">
    <location>
        <begin position="48"/>
        <end position="67"/>
    </location>
</feature>
<sequence>MTERKEASIYLSLFALENMMDCGVTVWERLSEIPYFAYRLFESPLDPNSKVDDSRPRTPSAEYGPSITSPTASELYTKAGRAIFLLSKTRFITPILGKNPPLNEFSVKNCISTRDDKSVISLSPTAMEKLQLVDKDIVLMSEKRGHDDTLLVLADEDCRDTIVKTNEAARKDLCVNPGDPLAIRTFPGTIKYGLRIQFRPLDNTDWNVVNNLFEGYLKPYFRDACRPISKDDLFLANNGTSTVKFKVMEIDPPDYCVVSNLTCILCHHLTMK</sequence>
<comment type="caution">
    <text evidence="5">The sequence shown here is derived from an EMBL/GenBank/DDBJ whole genome shotgun (WGS) entry which is preliminary data.</text>
</comment>
<dbReference type="OrthoDB" id="10348339at2759"/>
<evidence type="ECO:0000256" key="2">
    <source>
        <dbReference type="ARBA" id="ARBA00022840"/>
    </source>
</evidence>
<reference evidence="5" key="1">
    <citation type="submission" date="2021-06" db="EMBL/GenBank/DDBJ databases">
        <authorList>
            <person name="Kallberg Y."/>
            <person name="Tangrot J."/>
            <person name="Rosling A."/>
        </authorList>
    </citation>
    <scope>NUCLEOTIDE SEQUENCE</scope>
    <source>
        <strain evidence="5">IA702</strain>
    </source>
</reference>
<dbReference type="InterPro" id="IPR029067">
    <property type="entry name" value="CDC48_domain_2-like_sf"/>
</dbReference>
<evidence type="ECO:0000313" key="5">
    <source>
        <dbReference type="EMBL" id="CAG8554701.1"/>
    </source>
</evidence>
<organism evidence="5 6">
    <name type="scientific">Paraglomus occultum</name>
    <dbReference type="NCBI Taxonomy" id="144539"/>
    <lineage>
        <taxon>Eukaryota</taxon>
        <taxon>Fungi</taxon>
        <taxon>Fungi incertae sedis</taxon>
        <taxon>Mucoromycota</taxon>
        <taxon>Glomeromycotina</taxon>
        <taxon>Glomeromycetes</taxon>
        <taxon>Paraglomerales</taxon>
        <taxon>Paraglomeraceae</taxon>
        <taxon>Paraglomus</taxon>
    </lineage>
</organism>
<dbReference type="SUPFAM" id="SSF50692">
    <property type="entry name" value="ADC-like"/>
    <property type="match status" value="1"/>
</dbReference>
<accession>A0A9N9B3U1</accession>
<keyword evidence="6" id="KW-1185">Reference proteome</keyword>
<evidence type="ECO:0000313" key="6">
    <source>
        <dbReference type="Proteomes" id="UP000789572"/>
    </source>
</evidence>
<evidence type="ECO:0000256" key="1">
    <source>
        <dbReference type="ARBA" id="ARBA00022741"/>
    </source>
</evidence>
<gene>
    <name evidence="5" type="ORF">POCULU_LOCUS5201</name>
</gene>
<dbReference type="EMBL" id="CAJVPJ010000761">
    <property type="protein sequence ID" value="CAG8554701.1"/>
    <property type="molecule type" value="Genomic_DNA"/>
</dbReference>
<dbReference type="SUPFAM" id="SSF54585">
    <property type="entry name" value="Cdc48 domain 2-like"/>
    <property type="match status" value="1"/>
</dbReference>
<dbReference type="InterPro" id="IPR004201">
    <property type="entry name" value="Cdc48_dom2"/>
</dbReference>
<name>A0A9N9B3U1_9GLOM</name>
<evidence type="ECO:0000259" key="4">
    <source>
        <dbReference type="Pfam" id="PF02933"/>
    </source>
</evidence>
<proteinExistence type="predicted"/>
<dbReference type="AlphaFoldDB" id="A0A9N9B3U1"/>
<dbReference type="InterPro" id="IPR009010">
    <property type="entry name" value="Asp_de-COase-like_dom_sf"/>
</dbReference>
<dbReference type="GO" id="GO:0005524">
    <property type="term" value="F:ATP binding"/>
    <property type="evidence" value="ECO:0007669"/>
    <property type="project" value="UniProtKB-KW"/>
</dbReference>
<dbReference type="Pfam" id="PF02933">
    <property type="entry name" value="CDC48_2"/>
    <property type="match status" value="1"/>
</dbReference>
<feature type="domain" description="CDC48" evidence="4">
    <location>
        <begin position="213"/>
        <end position="260"/>
    </location>
</feature>
<dbReference type="Gene3D" id="3.10.330.10">
    <property type="match status" value="1"/>
</dbReference>
<keyword evidence="1" id="KW-0547">Nucleotide-binding</keyword>